<gene>
    <name evidence="2" type="ORF">NDU88_005281</name>
</gene>
<comment type="caution">
    <text evidence="2">The sequence shown here is derived from an EMBL/GenBank/DDBJ whole genome shotgun (WGS) entry which is preliminary data.</text>
</comment>
<sequence>MEGHVQDGGECGRSLRSSTRGPYFNPLIPPLHVPGALGSLSGAPGYRRAGGSPGCSRLDAVGRASPGREQRGAAEAPDEERRRQETEQRLPSVVTPRRGSRDPGTGAIAGVAETRHPLSLHAGAAGGYSPLGPPRRRPDPAAPADWAGGAWLSLQPTQTMD</sequence>
<proteinExistence type="predicted"/>
<dbReference type="AlphaFoldDB" id="A0AAV7UJI2"/>
<reference evidence="2" key="1">
    <citation type="journal article" date="2022" name="bioRxiv">
        <title>Sequencing and chromosome-scale assembly of the giantPleurodeles waltlgenome.</title>
        <authorList>
            <person name="Brown T."/>
            <person name="Elewa A."/>
            <person name="Iarovenko S."/>
            <person name="Subramanian E."/>
            <person name="Araus A.J."/>
            <person name="Petzold A."/>
            <person name="Susuki M."/>
            <person name="Suzuki K.-i.T."/>
            <person name="Hayashi T."/>
            <person name="Toyoda A."/>
            <person name="Oliveira C."/>
            <person name="Osipova E."/>
            <person name="Leigh N.D."/>
            <person name="Simon A."/>
            <person name="Yun M.H."/>
        </authorList>
    </citation>
    <scope>NUCLEOTIDE SEQUENCE</scope>
    <source>
        <strain evidence="2">20211129_DDA</strain>
        <tissue evidence="2">Liver</tissue>
    </source>
</reference>
<accession>A0AAV7UJI2</accession>
<evidence type="ECO:0000313" key="3">
    <source>
        <dbReference type="Proteomes" id="UP001066276"/>
    </source>
</evidence>
<keyword evidence="3" id="KW-1185">Reference proteome</keyword>
<feature type="compositionally biased region" description="Low complexity" evidence="1">
    <location>
        <begin position="142"/>
        <end position="151"/>
    </location>
</feature>
<organism evidence="2 3">
    <name type="scientific">Pleurodeles waltl</name>
    <name type="common">Iberian ribbed newt</name>
    <dbReference type="NCBI Taxonomy" id="8319"/>
    <lineage>
        <taxon>Eukaryota</taxon>
        <taxon>Metazoa</taxon>
        <taxon>Chordata</taxon>
        <taxon>Craniata</taxon>
        <taxon>Vertebrata</taxon>
        <taxon>Euteleostomi</taxon>
        <taxon>Amphibia</taxon>
        <taxon>Batrachia</taxon>
        <taxon>Caudata</taxon>
        <taxon>Salamandroidea</taxon>
        <taxon>Salamandridae</taxon>
        <taxon>Pleurodelinae</taxon>
        <taxon>Pleurodeles</taxon>
    </lineage>
</organism>
<dbReference type="Proteomes" id="UP001066276">
    <property type="component" value="Chromosome 3_1"/>
</dbReference>
<name>A0AAV7UJI2_PLEWA</name>
<dbReference type="EMBL" id="JANPWB010000005">
    <property type="protein sequence ID" value="KAJ1188520.1"/>
    <property type="molecule type" value="Genomic_DNA"/>
</dbReference>
<evidence type="ECO:0000313" key="2">
    <source>
        <dbReference type="EMBL" id="KAJ1188520.1"/>
    </source>
</evidence>
<feature type="compositionally biased region" description="Basic and acidic residues" evidence="1">
    <location>
        <begin position="79"/>
        <end position="88"/>
    </location>
</feature>
<feature type="region of interest" description="Disordered" evidence="1">
    <location>
        <begin position="1"/>
        <end position="161"/>
    </location>
</feature>
<protein>
    <submittedName>
        <fullName evidence="2">Uncharacterized protein</fullName>
    </submittedName>
</protein>
<evidence type="ECO:0000256" key="1">
    <source>
        <dbReference type="SAM" id="MobiDB-lite"/>
    </source>
</evidence>